<dbReference type="Proteomes" id="UP000272942">
    <property type="component" value="Unassembled WGS sequence"/>
</dbReference>
<proteinExistence type="inferred from homology"/>
<evidence type="ECO:0000256" key="4">
    <source>
        <dbReference type="SAM" id="Phobius"/>
    </source>
</evidence>
<reference evidence="7" key="1">
    <citation type="submission" date="2016-06" db="UniProtKB">
        <authorList>
            <consortium name="WormBaseParasite"/>
        </authorList>
    </citation>
    <scope>IDENTIFICATION</scope>
</reference>
<evidence type="ECO:0000313" key="6">
    <source>
        <dbReference type="Proteomes" id="UP000272942"/>
    </source>
</evidence>
<dbReference type="PANTHER" id="PTHR23083">
    <property type="entry name" value="TETRATRICOPEPTIDE REPEAT PROTEIN, TPR"/>
    <property type="match status" value="1"/>
</dbReference>
<protein>
    <submittedName>
        <fullName evidence="7">TPR_REGION domain-containing protein</fullName>
    </submittedName>
</protein>
<comment type="function">
    <text evidence="1">Involved in endocytosis.</text>
</comment>
<evidence type="ECO:0000256" key="2">
    <source>
        <dbReference type="ARBA" id="ARBA00038251"/>
    </source>
</evidence>
<evidence type="ECO:0000256" key="1">
    <source>
        <dbReference type="ARBA" id="ARBA00002550"/>
    </source>
</evidence>
<comment type="similarity">
    <text evidence="2">Belongs to the YPP1 family.</text>
</comment>
<dbReference type="InterPro" id="IPR011990">
    <property type="entry name" value="TPR-like_helical_dom_sf"/>
</dbReference>
<reference evidence="5 6" key="2">
    <citation type="submission" date="2018-11" db="EMBL/GenBank/DDBJ databases">
        <authorList>
            <consortium name="Pathogen Informatics"/>
        </authorList>
    </citation>
    <scope>NUCLEOTIDE SEQUENCE [LARGE SCALE GENOMIC DNA]</scope>
    <source>
        <strain evidence="5 6">Egypt</strain>
    </source>
</reference>
<dbReference type="InterPro" id="IPR019734">
    <property type="entry name" value="TPR_rpt"/>
</dbReference>
<evidence type="ECO:0000313" key="7">
    <source>
        <dbReference type="WBParaSite" id="ECPE_0001015101-mRNA-1"/>
    </source>
</evidence>
<dbReference type="OrthoDB" id="29013at2759"/>
<feature type="repeat" description="TPR" evidence="3">
    <location>
        <begin position="381"/>
        <end position="414"/>
    </location>
</feature>
<evidence type="ECO:0000313" key="5">
    <source>
        <dbReference type="EMBL" id="VDP86505.1"/>
    </source>
</evidence>
<dbReference type="SUPFAM" id="SSF48452">
    <property type="entry name" value="TPR-like"/>
    <property type="match status" value="2"/>
</dbReference>
<dbReference type="Pfam" id="PF13181">
    <property type="entry name" value="TPR_8"/>
    <property type="match status" value="1"/>
</dbReference>
<organism evidence="7">
    <name type="scientific">Echinostoma caproni</name>
    <dbReference type="NCBI Taxonomy" id="27848"/>
    <lineage>
        <taxon>Eukaryota</taxon>
        <taxon>Metazoa</taxon>
        <taxon>Spiralia</taxon>
        <taxon>Lophotrochozoa</taxon>
        <taxon>Platyhelminthes</taxon>
        <taxon>Trematoda</taxon>
        <taxon>Digenea</taxon>
        <taxon>Plagiorchiida</taxon>
        <taxon>Echinostomata</taxon>
        <taxon>Echinostomatoidea</taxon>
        <taxon>Echinostomatidae</taxon>
        <taxon>Echinostoma</taxon>
    </lineage>
</organism>
<dbReference type="SMART" id="SM00028">
    <property type="entry name" value="TPR"/>
    <property type="match status" value="3"/>
</dbReference>
<keyword evidence="4" id="KW-0472">Membrane</keyword>
<name>A0A183AT34_9TREM</name>
<keyword evidence="4" id="KW-0812">Transmembrane</keyword>
<feature type="transmembrane region" description="Helical" evidence="4">
    <location>
        <begin position="418"/>
        <end position="440"/>
    </location>
</feature>
<dbReference type="PANTHER" id="PTHR23083:SF464">
    <property type="entry name" value="TETRATRICOPEPTIDE REPEAT DOMAIN 7, ISOFORM A"/>
    <property type="match status" value="1"/>
</dbReference>
<dbReference type="WBParaSite" id="ECPE_0001015101-mRNA-1">
    <property type="protein sequence ID" value="ECPE_0001015101-mRNA-1"/>
    <property type="gene ID" value="ECPE_0001015101"/>
</dbReference>
<sequence length="442" mass="49602">MHSFNNTSAVYDLLAIALARTGNFVILSRTLEKSLKFSYREFHIWYQFALSLISARKYYRAYLVLRECLRLDSSKLSVYFLASSLCLGHLGFIEDGFELATQAVAVSSALNDPVMNARSHLILGWCFSLLARDCLVMDKKRELQSQAVNEYKLPQLGIKYKQLPDDLVRATQLDSEDYLAWYHLAVELATQRQIEDALVACQKSLRLMPSHSNTLCLFVLLHTAGGKHMEQASKILRIGLASRPNDINLLLLLAKVEMVRQNPKVGLFVYRRLLEVWRDTFAPESDSSFLDRVAGPADAYSMHNNANEDFALPTTVAAPTAFDMEEEPTVPAMLSETNYLSAALADIAHGLVGQIGSAIPPVMRSTRSTAHTLSPSIRLQAKIYQGLAELYMDNGQLNEAKDALDEAAKITNLDVETLFLVIFCLHFMFIIVSYNVLLTYTR</sequence>
<dbReference type="AlphaFoldDB" id="A0A183AT34"/>
<accession>A0A183AT34</accession>
<dbReference type="PROSITE" id="PS50005">
    <property type="entry name" value="TPR"/>
    <property type="match status" value="1"/>
</dbReference>
<keyword evidence="4" id="KW-1133">Transmembrane helix</keyword>
<gene>
    <name evidence="5" type="ORF">ECPE_LOCUS10119</name>
</gene>
<keyword evidence="6" id="KW-1185">Reference proteome</keyword>
<dbReference type="Gene3D" id="1.25.40.10">
    <property type="entry name" value="Tetratricopeptide repeat domain"/>
    <property type="match status" value="1"/>
</dbReference>
<dbReference type="EMBL" id="UZAN01048516">
    <property type="protein sequence ID" value="VDP86505.1"/>
    <property type="molecule type" value="Genomic_DNA"/>
</dbReference>
<evidence type="ECO:0000256" key="3">
    <source>
        <dbReference type="PROSITE-ProRule" id="PRU00339"/>
    </source>
</evidence>
<keyword evidence="3" id="KW-0802">TPR repeat</keyword>
<dbReference type="InterPro" id="IPR051722">
    <property type="entry name" value="Endocytosis_PI4K-reg_protein"/>
</dbReference>